<protein>
    <submittedName>
        <fullName evidence="2">Uncharacterized protein</fullName>
    </submittedName>
</protein>
<proteinExistence type="predicted"/>
<dbReference type="EMBL" id="KN832899">
    <property type="protein sequence ID" value="KIM93110.1"/>
    <property type="molecule type" value="Genomic_DNA"/>
</dbReference>
<reference evidence="2 3" key="1">
    <citation type="submission" date="2014-04" db="EMBL/GenBank/DDBJ databases">
        <authorList>
            <consortium name="DOE Joint Genome Institute"/>
            <person name="Kuo A."/>
            <person name="Martino E."/>
            <person name="Perotto S."/>
            <person name="Kohler A."/>
            <person name="Nagy L.G."/>
            <person name="Floudas D."/>
            <person name="Copeland A."/>
            <person name="Barry K.W."/>
            <person name="Cichocki N."/>
            <person name="Veneault-Fourrey C."/>
            <person name="LaButti K."/>
            <person name="Lindquist E.A."/>
            <person name="Lipzen A."/>
            <person name="Lundell T."/>
            <person name="Morin E."/>
            <person name="Murat C."/>
            <person name="Sun H."/>
            <person name="Tunlid A."/>
            <person name="Henrissat B."/>
            <person name="Grigoriev I.V."/>
            <person name="Hibbett D.S."/>
            <person name="Martin F."/>
            <person name="Nordberg H.P."/>
            <person name="Cantor M.N."/>
            <person name="Hua S.X."/>
        </authorList>
    </citation>
    <scope>NUCLEOTIDE SEQUENCE [LARGE SCALE GENOMIC DNA]</scope>
    <source>
        <strain evidence="2 3">Zn</strain>
    </source>
</reference>
<dbReference type="Proteomes" id="UP000054321">
    <property type="component" value="Unassembled WGS sequence"/>
</dbReference>
<dbReference type="OrthoDB" id="303107at2759"/>
<name>A0A0C3GAB3_OIDMZ</name>
<evidence type="ECO:0000256" key="1">
    <source>
        <dbReference type="SAM" id="MobiDB-lite"/>
    </source>
</evidence>
<organism evidence="2 3">
    <name type="scientific">Oidiodendron maius (strain Zn)</name>
    <dbReference type="NCBI Taxonomy" id="913774"/>
    <lineage>
        <taxon>Eukaryota</taxon>
        <taxon>Fungi</taxon>
        <taxon>Dikarya</taxon>
        <taxon>Ascomycota</taxon>
        <taxon>Pezizomycotina</taxon>
        <taxon>Leotiomycetes</taxon>
        <taxon>Leotiomycetes incertae sedis</taxon>
        <taxon>Myxotrichaceae</taxon>
        <taxon>Oidiodendron</taxon>
    </lineage>
</organism>
<keyword evidence="3" id="KW-1185">Reference proteome</keyword>
<evidence type="ECO:0000313" key="2">
    <source>
        <dbReference type="EMBL" id="KIM93110.1"/>
    </source>
</evidence>
<feature type="region of interest" description="Disordered" evidence="1">
    <location>
        <begin position="1"/>
        <end position="30"/>
    </location>
</feature>
<accession>A0A0C3GAB3</accession>
<dbReference type="InParanoid" id="A0A0C3GAB3"/>
<reference evidence="3" key="2">
    <citation type="submission" date="2015-01" db="EMBL/GenBank/DDBJ databases">
        <title>Evolutionary Origins and Diversification of the Mycorrhizal Mutualists.</title>
        <authorList>
            <consortium name="DOE Joint Genome Institute"/>
            <consortium name="Mycorrhizal Genomics Consortium"/>
            <person name="Kohler A."/>
            <person name="Kuo A."/>
            <person name="Nagy L.G."/>
            <person name="Floudas D."/>
            <person name="Copeland A."/>
            <person name="Barry K.W."/>
            <person name="Cichocki N."/>
            <person name="Veneault-Fourrey C."/>
            <person name="LaButti K."/>
            <person name="Lindquist E.A."/>
            <person name="Lipzen A."/>
            <person name="Lundell T."/>
            <person name="Morin E."/>
            <person name="Murat C."/>
            <person name="Riley R."/>
            <person name="Ohm R."/>
            <person name="Sun H."/>
            <person name="Tunlid A."/>
            <person name="Henrissat B."/>
            <person name="Grigoriev I.V."/>
            <person name="Hibbett D.S."/>
            <person name="Martin F."/>
        </authorList>
    </citation>
    <scope>NUCLEOTIDE SEQUENCE [LARGE SCALE GENOMIC DNA]</scope>
    <source>
        <strain evidence="3">Zn</strain>
    </source>
</reference>
<dbReference type="HOGENOM" id="CLU_659051_0_0_1"/>
<sequence>MSSSYHDPTKHRSSPESASRKRPRDSIENDIITSAQERSLYLAEFRLESAKREIQTQEETIGELNTLVELYVKENMTLQHQISILAATRSDGSLLERYISLEKKHNTCIANTPFKGLTGTSREWFSSTKINDWWSDVHHGIQQAGLAIKDIGTWRSKPSCENKELRRLISKCLGRDLDQDKMGEASSRLSKLRPTSVLQALNTASVICWVLETDLPEFGGQSELLASYQDHIAAEVGNIALRNLDLAARRRFIRTKAFQEQIPGTAKKLSVRLSNILAPLFAEHSRQEEKDWDQFATWGDDNSLWEDRRGHSIEMFTAALKMKADLQLNIEDYEPIIYPPGTLFDKNTMRLDWADSMQGSAPQGRKIALCIEPAIFIRQREAIDNGCPISDVLIPNNFCGKRGKRLPGPVVKARVVI</sequence>
<gene>
    <name evidence="2" type="ORF">OIDMADRAFT_61897</name>
</gene>
<dbReference type="AlphaFoldDB" id="A0A0C3GAB3"/>
<evidence type="ECO:0000313" key="3">
    <source>
        <dbReference type="Proteomes" id="UP000054321"/>
    </source>
</evidence>